<comment type="catalytic activity">
    <reaction evidence="17">
        <text>L-threonyl-[protein] + ATP = O-phospho-L-threonyl-[protein] + ADP + H(+)</text>
        <dbReference type="Rhea" id="RHEA:46608"/>
        <dbReference type="Rhea" id="RHEA-COMP:11060"/>
        <dbReference type="Rhea" id="RHEA-COMP:11605"/>
        <dbReference type="ChEBI" id="CHEBI:15378"/>
        <dbReference type="ChEBI" id="CHEBI:30013"/>
        <dbReference type="ChEBI" id="CHEBI:30616"/>
        <dbReference type="ChEBI" id="CHEBI:61977"/>
        <dbReference type="ChEBI" id="CHEBI:456216"/>
        <dbReference type="EC" id="2.7.11.1"/>
    </reaction>
</comment>
<evidence type="ECO:0000256" key="15">
    <source>
        <dbReference type="ARBA" id="ARBA00023016"/>
    </source>
</evidence>
<reference evidence="23 24" key="1">
    <citation type="submission" date="2019-12" db="EMBL/GenBank/DDBJ databases">
        <title>Chromosome-level assembly of the Caenorhabditis remanei genome.</title>
        <authorList>
            <person name="Teterina A.A."/>
            <person name="Willis J.H."/>
            <person name="Phillips P.C."/>
        </authorList>
    </citation>
    <scope>NUCLEOTIDE SEQUENCE [LARGE SCALE GENOMIC DNA]</scope>
    <source>
        <strain evidence="23 24">PX506</strain>
        <tissue evidence="23">Whole organism</tissue>
    </source>
</reference>
<keyword evidence="12" id="KW-0418">Kinase</keyword>
<comment type="caution">
    <text evidence="23">The sequence shown here is derived from an EMBL/GenBank/DDBJ whole genome shotgun (WGS) entry which is preliminary data.</text>
</comment>
<dbReference type="InterPro" id="IPR017441">
    <property type="entry name" value="Protein_kinase_ATP_BS"/>
</dbReference>
<evidence type="ECO:0000313" key="23">
    <source>
        <dbReference type="EMBL" id="KAF1755269.1"/>
    </source>
</evidence>
<feature type="compositionally biased region" description="Low complexity" evidence="21">
    <location>
        <begin position="554"/>
        <end position="563"/>
    </location>
</feature>
<organism evidence="23 24">
    <name type="scientific">Caenorhabditis remanei</name>
    <name type="common">Caenorhabditis vulgaris</name>
    <dbReference type="NCBI Taxonomy" id="31234"/>
    <lineage>
        <taxon>Eukaryota</taxon>
        <taxon>Metazoa</taxon>
        <taxon>Ecdysozoa</taxon>
        <taxon>Nematoda</taxon>
        <taxon>Chromadorea</taxon>
        <taxon>Rhabditida</taxon>
        <taxon>Rhabditina</taxon>
        <taxon>Rhabditomorpha</taxon>
        <taxon>Rhabditoidea</taxon>
        <taxon>Rhabditidae</taxon>
        <taxon>Peloderinae</taxon>
        <taxon>Caenorhabditis</taxon>
    </lineage>
</organism>
<dbReference type="Gene3D" id="1.10.510.10">
    <property type="entry name" value="Transferase(Phosphotransferase) domain 1"/>
    <property type="match status" value="1"/>
</dbReference>
<proteinExistence type="inferred from homology"/>
<keyword evidence="8" id="KW-0723">Serine/threonine-protein kinase</keyword>
<feature type="region of interest" description="Disordered" evidence="21">
    <location>
        <begin position="526"/>
        <end position="603"/>
    </location>
</feature>
<dbReference type="SMART" id="SM00220">
    <property type="entry name" value="S_TKc"/>
    <property type="match status" value="1"/>
</dbReference>
<keyword evidence="15" id="KW-0346">Stress response</keyword>
<dbReference type="GO" id="GO:0004674">
    <property type="term" value="F:protein serine/threonine kinase activity"/>
    <property type="evidence" value="ECO:0007669"/>
    <property type="project" value="UniProtKB-KW"/>
</dbReference>
<evidence type="ECO:0000256" key="11">
    <source>
        <dbReference type="ARBA" id="ARBA00022741"/>
    </source>
</evidence>
<comment type="similarity">
    <text evidence="4">Belongs to the protein kinase superfamily. CAMK Ser/Thr protein kinase family. LKB1 subfamily.</text>
</comment>
<dbReference type="InterPro" id="IPR000719">
    <property type="entry name" value="Prot_kinase_dom"/>
</dbReference>
<evidence type="ECO:0000256" key="20">
    <source>
        <dbReference type="PROSITE-ProRule" id="PRU10141"/>
    </source>
</evidence>
<evidence type="ECO:0000256" key="14">
    <source>
        <dbReference type="ARBA" id="ARBA00022842"/>
    </source>
</evidence>
<dbReference type="GO" id="GO:0046872">
    <property type="term" value="F:metal ion binding"/>
    <property type="evidence" value="ECO:0007669"/>
    <property type="project" value="UniProtKB-KW"/>
</dbReference>
<gene>
    <name evidence="23" type="ORF">GCK72_021838</name>
</gene>
<evidence type="ECO:0000256" key="10">
    <source>
        <dbReference type="ARBA" id="ARBA00022723"/>
    </source>
</evidence>
<dbReference type="KEGG" id="crq:GCK72_021838"/>
<dbReference type="InterPro" id="IPR011009">
    <property type="entry name" value="Kinase-like_dom_sf"/>
</dbReference>
<sequence>MDGPSSSSAGATSARSEEVRQKYVLPSDEEGDDVDFGGGGGVANGEKKNQMVLSVDPDFDDDDECFADDDGGPAPAPLSREIVDGAITRRSKDRQISPGVKMSIGNYDDLEEEAEETHEEQKHRFLESMRRIRQKQEDDFDLPHPPPETDAMRQFIHKQVNKAMMFNQANHIDYEPLAKRKTPKVVNGYLWGALIGNGSYGKVKEVIDVYTLTRRAAKIMKYDKLRKINNGWENIRSEMSILRRLNHRNVVKLIEIFNLPSKGKVYMIFEYCIGSVQQIIDLEPAKRLTIGESHAIFIEMCHGLSYLHSKRISHKDIKPGNLLISIDMVVKICDFGVAEQIGFFQESGKCYKVNGTPKFQPPECVWGNHEFFDGYKADMWSAGVTLYNLVSGKYPFEQQILLKLYECIGNEPLVMPTNVQLSNELKDLITQLLDKDFTTRLDITNTMRHPWFVSSFPEDQGLGRMMERMRTGDRPLTMLPSLTAMFDGNDEELVLDDDGNEILLPPPNLTHGGELDKQSFLGFHYLEARPGDGPPPPDGSNDDIVGEPTRRPSSRSAPTSAPRAARDSPAPPPEVAPEGADVAPAVAPAAPEVARRRRPKRNFFSCIFRSRTDSN</sequence>
<evidence type="ECO:0000256" key="19">
    <source>
        <dbReference type="ARBA" id="ARBA00074934"/>
    </source>
</evidence>
<dbReference type="Pfam" id="PF00069">
    <property type="entry name" value="Pkinase"/>
    <property type="match status" value="1"/>
</dbReference>
<evidence type="ECO:0000256" key="9">
    <source>
        <dbReference type="ARBA" id="ARBA00022679"/>
    </source>
</evidence>
<evidence type="ECO:0000256" key="7">
    <source>
        <dbReference type="ARBA" id="ARBA00022490"/>
    </source>
</evidence>
<keyword evidence="16" id="KW-0464">Manganese</keyword>
<dbReference type="CTD" id="9816457"/>
<evidence type="ECO:0000256" key="8">
    <source>
        <dbReference type="ARBA" id="ARBA00022527"/>
    </source>
</evidence>
<dbReference type="GO" id="GO:0005524">
    <property type="term" value="F:ATP binding"/>
    <property type="evidence" value="ECO:0007669"/>
    <property type="project" value="UniProtKB-UniRule"/>
</dbReference>
<dbReference type="PANTHER" id="PTHR24346">
    <property type="entry name" value="MAP/MICROTUBULE AFFINITY-REGULATING KINASE"/>
    <property type="match status" value="1"/>
</dbReference>
<dbReference type="FunFam" id="1.10.510.10:FF:001234">
    <property type="entry name" value="Serine/threonine-protein kinase par-4"/>
    <property type="match status" value="1"/>
</dbReference>
<evidence type="ECO:0000256" key="5">
    <source>
        <dbReference type="ARBA" id="ARBA00012513"/>
    </source>
</evidence>
<comment type="cofactor">
    <cofactor evidence="1">
        <name>Mn(2+)</name>
        <dbReference type="ChEBI" id="CHEBI:29035"/>
    </cofactor>
</comment>
<evidence type="ECO:0000256" key="21">
    <source>
        <dbReference type="SAM" id="MobiDB-lite"/>
    </source>
</evidence>
<evidence type="ECO:0000256" key="3">
    <source>
        <dbReference type="ARBA" id="ARBA00004544"/>
    </source>
</evidence>
<keyword evidence="14" id="KW-0460">Magnesium</keyword>
<evidence type="ECO:0000256" key="16">
    <source>
        <dbReference type="ARBA" id="ARBA00023211"/>
    </source>
</evidence>
<dbReference type="EC" id="2.7.11.1" evidence="5"/>
<dbReference type="EMBL" id="WUAV01000005">
    <property type="protein sequence ID" value="KAF1755269.1"/>
    <property type="molecule type" value="Genomic_DNA"/>
</dbReference>
<dbReference type="PANTHER" id="PTHR24346:SF94">
    <property type="entry name" value="NON-SPECIFIC SERINE_THREONINE PROTEIN KINASE"/>
    <property type="match status" value="1"/>
</dbReference>
<accession>A0A6A5GLV8</accession>
<dbReference type="InterPro" id="IPR008271">
    <property type="entry name" value="Ser/Thr_kinase_AS"/>
</dbReference>
<keyword evidence="10" id="KW-0479">Metal-binding</keyword>
<comment type="subcellular location">
    <subcellularLocation>
        <location evidence="3">Cytoplasm</location>
        <location evidence="3">Cell cortex</location>
    </subcellularLocation>
</comment>
<dbReference type="Proteomes" id="UP000483820">
    <property type="component" value="Chromosome V"/>
</dbReference>
<feature type="compositionally biased region" description="Acidic residues" evidence="21">
    <location>
        <begin position="57"/>
        <end position="71"/>
    </location>
</feature>
<evidence type="ECO:0000256" key="13">
    <source>
        <dbReference type="ARBA" id="ARBA00022840"/>
    </source>
</evidence>
<name>A0A6A5GLV8_CAERE</name>
<dbReference type="SUPFAM" id="SSF56112">
    <property type="entry name" value="Protein kinase-like (PK-like)"/>
    <property type="match status" value="1"/>
</dbReference>
<dbReference type="PROSITE" id="PS00107">
    <property type="entry name" value="PROTEIN_KINASE_ATP"/>
    <property type="match status" value="1"/>
</dbReference>
<evidence type="ECO:0000256" key="17">
    <source>
        <dbReference type="ARBA" id="ARBA00047899"/>
    </source>
</evidence>
<dbReference type="Gene3D" id="3.30.200.20">
    <property type="entry name" value="Phosphorylase Kinase, domain 1"/>
    <property type="match status" value="1"/>
</dbReference>
<feature type="compositionally biased region" description="Low complexity" evidence="21">
    <location>
        <begin position="1"/>
        <end position="14"/>
    </location>
</feature>
<comment type="catalytic activity">
    <reaction evidence="18">
        <text>L-seryl-[protein] + ATP = O-phospho-L-seryl-[protein] + ADP + H(+)</text>
        <dbReference type="Rhea" id="RHEA:17989"/>
        <dbReference type="Rhea" id="RHEA-COMP:9863"/>
        <dbReference type="Rhea" id="RHEA-COMP:11604"/>
        <dbReference type="ChEBI" id="CHEBI:15378"/>
        <dbReference type="ChEBI" id="CHEBI:29999"/>
        <dbReference type="ChEBI" id="CHEBI:30616"/>
        <dbReference type="ChEBI" id="CHEBI:83421"/>
        <dbReference type="ChEBI" id="CHEBI:456216"/>
        <dbReference type="EC" id="2.7.11.1"/>
    </reaction>
</comment>
<keyword evidence="7" id="KW-0963">Cytoplasm</keyword>
<evidence type="ECO:0000256" key="6">
    <source>
        <dbReference type="ARBA" id="ARBA00022473"/>
    </source>
</evidence>
<comment type="cofactor">
    <cofactor evidence="2">
        <name>Mg(2+)</name>
        <dbReference type="ChEBI" id="CHEBI:18420"/>
    </cofactor>
</comment>
<evidence type="ECO:0000256" key="1">
    <source>
        <dbReference type="ARBA" id="ARBA00001936"/>
    </source>
</evidence>
<evidence type="ECO:0000256" key="2">
    <source>
        <dbReference type="ARBA" id="ARBA00001946"/>
    </source>
</evidence>
<evidence type="ECO:0000259" key="22">
    <source>
        <dbReference type="PROSITE" id="PS50011"/>
    </source>
</evidence>
<dbReference type="FunFam" id="3.30.200.20:FF:001122">
    <property type="entry name" value="Serine/threonine-protein kinase par-4"/>
    <property type="match status" value="1"/>
</dbReference>
<keyword evidence="13 20" id="KW-0067">ATP-binding</keyword>
<feature type="compositionally biased region" description="Low complexity" evidence="21">
    <location>
        <begin position="576"/>
        <end position="592"/>
    </location>
</feature>
<dbReference type="AlphaFoldDB" id="A0A6A5GLV8"/>
<evidence type="ECO:0000313" key="24">
    <source>
        <dbReference type="Proteomes" id="UP000483820"/>
    </source>
</evidence>
<protein>
    <recommendedName>
        <fullName evidence="19">Serine/threonine-protein kinase par-4</fullName>
        <ecNumber evidence="5">2.7.11.1</ecNumber>
    </recommendedName>
</protein>
<evidence type="ECO:0000256" key="4">
    <source>
        <dbReference type="ARBA" id="ARBA00009985"/>
    </source>
</evidence>
<dbReference type="GeneID" id="9816457"/>
<feature type="domain" description="Protein kinase" evidence="22">
    <location>
        <begin position="189"/>
        <end position="452"/>
    </location>
</feature>
<keyword evidence="11 20" id="KW-0547">Nucleotide-binding</keyword>
<feature type="binding site" evidence="20">
    <location>
        <position position="218"/>
    </location>
    <ligand>
        <name>ATP</name>
        <dbReference type="ChEBI" id="CHEBI:30616"/>
    </ligand>
</feature>
<dbReference type="GO" id="GO:0005938">
    <property type="term" value="C:cell cortex"/>
    <property type="evidence" value="ECO:0007669"/>
    <property type="project" value="UniProtKB-SubCell"/>
</dbReference>
<evidence type="ECO:0000256" key="18">
    <source>
        <dbReference type="ARBA" id="ARBA00048679"/>
    </source>
</evidence>
<keyword evidence="6" id="KW-0217">Developmental protein</keyword>
<evidence type="ECO:0000256" key="12">
    <source>
        <dbReference type="ARBA" id="ARBA00022777"/>
    </source>
</evidence>
<dbReference type="GO" id="GO:0035556">
    <property type="term" value="P:intracellular signal transduction"/>
    <property type="evidence" value="ECO:0007669"/>
    <property type="project" value="TreeGrafter"/>
</dbReference>
<dbReference type="RefSeq" id="XP_053583438.1">
    <property type="nucleotide sequence ID" value="XM_053734525.1"/>
</dbReference>
<feature type="region of interest" description="Disordered" evidence="21">
    <location>
        <begin position="1"/>
        <end position="84"/>
    </location>
</feature>
<dbReference type="PROSITE" id="PS50011">
    <property type="entry name" value="PROTEIN_KINASE_DOM"/>
    <property type="match status" value="1"/>
</dbReference>
<keyword evidence="9" id="KW-0808">Transferase</keyword>
<dbReference type="PROSITE" id="PS00108">
    <property type="entry name" value="PROTEIN_KINASE_ST"/>
    <property type="match status" value="1"/>
</dbReference>